<evidence type="ECO:0000256" key="1">
    <source>
        <dbReference type="SAM" id="MobiDB-lite"/>
    </source>
</evidence>
<feature type="region of interest" description="Disordered" evidence="1">
    <location>
        <begin position="1"/>
        <end position="30"/>
    </location>
</feature>
<evidence type="ECO:0000313" key="4">
    <source>
        <dbReference type="Proteomes" id="UP001152759"/>
    </source>
</evidence>
<dbReference type="EMBL" id="OU963868">
    <property type="protein sequence ID" value="CAH0392637.1"/>
    <property type="molecule type" value="Genomic_DNA"/>
</dbReference>
<feature type="compositionally biased region" description="Polar residues" evidence="1">
    <location>
        <begin position="88"/>
        <end position="98"/>
    </location>
</feature>
<organism evidence="3 4">
    <name type="scientific">Bemisia tabaci</name>
    <name type="common">Sweetpotato whitefly</name>
    <name type="synonym">Aleurodes tabaci</name>
    <dbReference type="NCBI Taxonomy" id="7038"/>
    <lineage>
        <taxon>Eukaryota</taxon>
        <taxon>Metazoa</taxon>
        <taxon>Ecdysozoa</taxon>
        <taxon>Arthropoda</taxon>
        <taxon>Hexapoda</taxon>
        <taxon>Insecta</taxon>
        <taxon>Pterygota</taxon>
        <taxon>Neoptera</taxon>
        <taxon>Paraneoptera</taxon>
        <taxon>Hemiptera</taxon>
        <taxon>Sternorrhyncha</taxon>
        <taxon>Aleyrodoidea</taxon>
        <taxon>Aleyrodidae</taxon>
        <taxon>Aleyrodinae</taxon>
        <taxon>Bemisia</taxon>
    </lineage>
</organism>
<reference evidence="3" key="1">
    <citation type="submission" date="2021-12" db="EMBL/GenBank/DDBJ databases">
        <authorList>
            <person name="King R."/>
        </authorList>
    </citation>
    <scope>NUCLEOTIDE SEQUENCE</scope>
</reference>
<keyword evidence="4" id="KW-1185">Reference proteome</keyword>
<protein>
    <submittedName>
        <fullName evidence="3">Uncharacterized protein</fullName>
    </submittedName>
</protein>
<accession>A0A9P0AKI6</accession>
<evidence type="ECO:0000313" key="3">
    <source>
        <dbReference type="EMBL" id="CAH0392637.1"/>
    </source>
</evidence>
<keyword evidence="2" id="KW-1133">Transmembrane helix</keyword>
<proteinExistence type="predicted"/>
<evidence type="ECO:0000256" key="2">
    <source>
        <dbReference type="SAM" id="Phobius"/>
    </source>
</evidence>
<feature type="transmembrane region" description="Helical" evidence="2">
    <location>
        <begin position="35"/>
        <end position="53"/>
    </location>
</feature>
<feature type="region of interest" description="Disordered" evidence="1">
    <location>
        <begin position="88"/>
        <end position="113"/>
    </location>
</feature>
<keyword evidence="2" id="KW-0472">Membrane</keyword>
<sequence>MTSFEEPTERLVDRDSDTSETEARRGSNGHRRPKLTFALLLVFFLAWVSWVSATPLHYKSADNARTLTNHGPSRPRAMLDKSLVSYSNRSAPMSTSTEGALRRSSRTSGRRTYQGAWSPSNYLKAPRLSGEAMPVCSHVGDYTNEISAKAYLAGTVFEGKARSKSKVSSEGSYAVTFVVQRVHKDQTSRLNPTPLRLGAR</sequence>
<name>A0A9P0AKI6_BEMTA</name>
<gene>
    <name evidence="3" type="ORF">BEMITA_LOCUS11133</name>
</gene>
<dbReference type="Proteomes" id="UP001152759">
    <property type="component" value="Chromosome 7"/>
</dbReference>
<keyword evidence="2" id="KW-0812">Transmembrane</keyword>
<feature type="compositionally biased region" description="Basic and acidic residues" evidence="1">
    <location>
        <begin position="7"/>
        <end position="25"/>
    </location>
</feature>
<dbReference type="AlphaFoldDB" id="A0A9P0AKI6"/>